<sequence>MAQAIWAQAGTGPADLWVRLSTFTFAMAPAVETVQMPPTTREFLARLNPEMYSGVALFLIFIGSLVGIHFLYYEVSMLKRPHERGLVGQLLAALLTSVCLGFGAFLLLAWAGVYV</sequence>
<dbReference type="EMBL" id="HBNR01054139">
    <property type="protein sequence ID" value="CAE4619874.1"/>
    <property type="molecule type" value="Transcribed_RNA"/>
</dbReference>
<comment type="subunit">
    <text evidence="6">Component of the oligosaccharyltransferase (OST) complex.</text>
</comment>
<evidence type="ECO:0000256" key="1">
    <source>
        <dbReference type="ARBA" id="ARBA00004141"/>
    </source>
</evidence>
<evidence type="ECO:0000256" key="5">
    <source>
        <dbReference type="ARBA" id="ARBA00023136"/>
    </source>
</evidence>
<evidence type="ECO:0000256" key="6">
    <source>
        <dbReference type="RuleBase" id="RU367008"/>
    </source>
</evidence>
<dbReference type="InterPro" id="IPR007915">
    <property type="entry name" value="TMEM258/Ost5"/>
</dbReference>
<proteinExistence type="inferred from homology"/>
<evidence type="ECO:0000256" key="2">
    <source>
        <dbReference type="ARBA" id="ARBA00009825"/>
    </source>
</evidence>
<accession>A0A7S4VMI1</accession>
<comment type="similarity">
    <text evidence="2 6">Belongs to the OST5 family.</text>
</comment>
<feature type="transmembrane region" description="Helical" evidence="6">
    <location>
        <begin position="51"/>
        <end position="73"/>
    </location>
</feature>
<feature type="transmembrane region" description="Helical" evidence="6">
    <location>
        <begin position="85"/>
        <end position="111"/>
    </location>
</feature>
<keyword evidence="3 6" id="KW-0812">Transmembrane</keyword>
<dbReference type="Pfam" id="PF05251">
    <property type="entry name" value="Ost5"/>
    <property type="match status" value="1"/>
</dbReference>
<evidence type="ECO:0000313" key="7">
    <source>
        <dbReference type="EMBL" id="CAE4619874.1"/>
    </source>
</evidence>
<name>A0A7S4VMI1_9DINO</name>
<reference evidence="7" key="1">
    <citation type="submission" date="2021-01" db="EMBL/GenBank/DDBJ databases">
        <authorList>
            <person name="Corre E."/>
            <person name="Pelletier E."/>
            <person name="Niang G."/>
            <person name="Scheremetjew M."/>
            <person name="Finn R."/>
            <person name="Kale V."/>
            <person name="Holt S."/>
            <person name="Cochrane G."/>
            <person name="Meng A."/>
            <person name="Brown T."/>
            <person name="Cohen L."/>
        </authorList>
    </citation>
    <scope>NUCLEOTIDE SEQUENCE</scope>
    <source>
        <strain evidence="7">CCMP3105</strain>
    </source>
</reference>
<comment type="subcellular location">
    <subcellularLocation>
        <location evidence="1 6">Membrane</location>
        <topology evidence="1 6">Multi-pass membrane protein</topology>
    </subcellularLocation>
</comment>
<gene>
    <name evidence="7" type="ORF">AMON00008_LOCUS38024</name>
</gene>
<dbReference type="GO" id="GO:0008250">
    <property type="term" value="C:oligosaccharyltransferase complex"/>
    <property type="evidence" value="ECO:0007669"/>
    <property type="project" value="UniProtKB-UniRule"/>
</dbReference>
<evidence type="ECO:0000256" key="3">
    <source>
        <dbReference type="ARBA" id="ARBA00022692"/>
    </source>
</evidence>
<evidence type="ECO:0000256" key="4">
    <source>
        <dbReference type="ARBA" id="ARBA00022989"/>
    </source>
</evidence>
<protein>
    <recommendedName>
        <fullName evidence="6">Dolichyl-diphosphooligosaccharide-protein glycosyltransferase subunit OST5</fullName>
    </recommendedName>
</protein>
<dbReference type="AlphaFoldDB" id="A0A7S4VMI1"/>
<dbReference type="GO" id="GO:0006487">
    <property type="term" value="P:protein N-linked glycosylation"/>
    <property type="evidence" value="ECO:0007669"/>
    <property type="project" value="UniProtKB-UniRule"/>
</dbReference>
<keyword evidence="5 6" id="KW-0472">Membrane</keyword>
<comment type="function">
    <text evidence="6">Subunit of the oligosaccharyl transferase (OST) complex that catalyzes the initial transfer of a defined glycan (Glc(3)Man(9)GlcNAc(2) in eukaryotes) from the lipid carrier dolichol-pyrophosphate to an asparagine residue within an Asn-X-Ser/Thr consensus motif in nascent polypeptide chains, the first step in protein N-glycosylation. N-glycosylation occurs cotranslationally and the complex associates with the Sec61 complex at the channel-forming translocon complex that mediates protein translocation across the endoplasmic reticulum (ER). All subunits are required for a maximal enzyme activity.</text>
</comment>
<organism evidence="7">
    <name type="scientific">Alexandrium monilatum</name>
    <dbReference type="NCBI Taxonomy" id="311494"/>
    <lineage>
        <taxon>Eukaryota</taxon>
        <taxon>Sar</taxon>
        <taxon>Alveolata</taxon>
        <taxon>Dinophyceae</taxon>
        <taxon>Gonyaulacales</taxon>
        <taxon>Pyrocystaceae</taxon>
        <taxon>Alexandrium</taxon>
    </lineage>
</organism>
<keyword evidence="4 6" id="KW-1133">Transmembrane helix</keyword>